<reference evidence="1 2" key="1">
    <citation type="submission" date="2023-10" db="EMBL/GenBank/DDBJ databases">
        <title>Description of Microbulbifer bruguierae sp. nov., isolated from the sediments of mangrove plant Bruguiera sexangula and comparative genomic analyses of the genus Microbulbifer.</title>
        <authorList>
            <person name="Long M."/>
        </authorList>
    </citation>
    <scope>NUCLEOTIDE SEQUENCE [LARGE SCALE GENOMIC DNA]</scope>
    <source>
        <strain evidence="1 2">SPO729</strain>
    </source>
</reference>
<evidence type="ECO:0000313" key="2">
    <source>
        <dbReference type="Proteomes" id="UP001302477"/>
    </source>
</evidence>
<evidence type="ECO:0000313" key="1">
    <source>
        <dbReference type="EMBL" id="WOX04001.1"/>
    </source>
</evidence>
<gene>
    <name evidence="1" type="ORF">R5R33_09630</name>
</gene>
<keyword evidence="2" id="KW-1185">Reference proteome</keyword>
<sequence>MAISDVLNCRSPQADESKIIAANALRTAQAKLEILDYCTGTQLRIVPGE</sequence>
<proteinExistence type="predicted"/>
<dbReference type="KEGG" id="mpaf:R5R33_09630"/>
<organism evidence="1 2">
    <name type="scientific">Microbulbifer pacificus</name>
    <dbReference type="NCBI Taxonomy" id="407164"/>
    <lineage>
        <taxon>Bacteria</taxon>
        <taxon>Pseudomonadati</taxon>
        <taxon>Pseudomonadota</taxon>
        <taxon>Gammaproteobacteria</taxon>
        <taxon>Cellvibrionales</taxon>
        <taxon>Microbulbiferaceae</taxon>
        <taxon>Microbulbifer</taxon>
    </lineage>
</organism>
<dbReference type="RefSeq" id="WP_318952484.1">
    <property type="nucleotide sequence ID" value="NZ_CP137555.1"/>
</dbReference>
<dbReference type="AlphaFoldDB" id="A0AAU0MVS8"/>
<dbReference type="EMBL" id="CP137555">
    <property type="protein sequence ID" value="WOX04001.1"/>
    <property type="molecule type" value="Genomic_DNA"/>
</dbReference>
<accession>A0AAU0MVS8</accession>
<name>A0AAU0MVS8_9GAMM</name>
<protein>
    <submittedName>
        <fullName evidence="1">Uncharacterized protein</fullName>
    </submittedName>
</protein>
<dbReference type="Proteomes" id="UP001302477">
    <property type="component" value="Chromosome"/>
</dbReference>